<sequence length="76" mass="9085">MQTEKESHLNCQNRKRKFFHIFINNQTHIPTLSKCLLATREEVHGKYTRPETEITSQKSTKFVIGNVTLNWDKEYF</sequence>
<keyword evidence="2" id="KW-1185">Reference proteome</keyword>
<accession>A0A1J1HWN0</accession>
<evidence type="ECO:0000313" key="2">
    <source>
        <dbReference type="Proteomes" id="UP000183832"/>
    </source>
</evidence>
<gene>
    <name evidence="1" type="ORF">CLUMA_CG005994</name>
</gene>
<organism evidence="1 2">
    <name type="scientific">Clunio marinus</name>
    <dbReference type="NCBI Taxonomy" id="568069"/>
    <lineage>
        <taxon>Eukaryota</taxon>
        <taxon>Metazoa</taxon>
        <taxon>Ecdysozoa</taxon>
        <taxon>Arthropoda</taxon>
        <taxon>Hexapoda</taxon>
        <taxon>Insecta</taxon>
        <taxon>Pterygota</taxon>
        <taxon>Neoptera</taxon>
        <taxon>Endopterygota</taxon>
        <taxon>Diptera</taxon>
        <taxon>Nematocera</taxon>
        <taxon>Chironomoidea</taxon>
        <taxon>Chironomidae</taxon>
        <taxon>Clunio</taxon>
    </lineage>
</organism>
<dbReference type="Proteomes" id="UP000183832">
    <property type="component" value="Unassembled WGS sequence"/>
</dbReference>
<name>A0A1J1HWN0_9DIPT</name>
<proteinExistence type="predicted"/>
<dbReference type="AlphaFoldDB" id="A0A1J1HWN0"/>
<reference evidence="1 2" key="1">
    <citation type="submission" date="2015-04" db="EMBL/GenBank/DDBJ databases">
        <authorList>
            <person name="Syromyatnikov M.Y."/>
            <person name="Popov V.N."/>
        </authorList>
    </citation>
    <scope>NUCLEOTIDE SEQUENCE [LARGE SCALE GENOMIC DNA]</scope>
</reference>
<dbReference type="EMBL" id="CVRI01000027">
    <property type="protein sequence ID" value="CRK92395.1"/>
    <property type="molecule type" value="Genomic_DNA"/>
</dbReference>
<protein>
    <submittedName>
        <fullName evidence="1">CLUMA_CG005994, isoform A</fullName>
    </submittedName>
</protein>
<evidence type="ECO:0000313" key="1">
    <source>
        <dbReference type="EMBL" id="CRK92395.1"/>
    </source>
</evidence>